<dbReference type="PROSITE" id="PS50115">
    <property type="entry name" value="ARFGAP"/>
    <property type="match status" value="1"/>
</dbReference>
<dbReference type="GO" id="GO:0008270">
    <property type="term" value="F:zinc ion binding"/>
    <property type="evidence" value="ECO:0007669"/>
    <property type="project" value="UniProtKB-KW"/>
</dbReference>
<evidence type="ECO:0000256" key="3">
    <source>
        <dbReference type="ARBA" id="ARBA00022833"/>
    </source>
</evidence>
<dbReference type="PANTHER" id="PTHR23180:SF160">
    <property type="entry name" value="ADP-RIBOSYLATION FACTOR GTPASE-ACTIVATING PROTEIN EFFECTOR PROTEIN 1"/>
    <property type="match status" value="1"/>
</dbReference>
<sequence length="804" mass="88410">MGHNTSVLRSCGSVGPALLKVSTSQPSPQRFVLLGDTLAALVDPHACYVLELASAPDAATAASVTATARLRSKDPGATSAVELALEIDPRAADASSVTVKVSLRRLADPGVYTIDVRCGGELALSMAVSVEGAPATPPSALVDEPDPFPADGPQFRTQVSQWEALLPQLRSVVKTVAERGAKIAENLHACSREYAQAASALRDLDGLCSGLPLYMRRTTRALLSAVNQEASRATSLAHSTSDALSQPALSYAAALDSKTLSSRRKQYQDQAKDFYSYMGKNLSSADFTNLSRKIQFELHRFDYFSYLSDLLSGAAVRQLIDKWSKYTGMLQLAPNASTQLLMQQAAQYLANYKHYRSQVAAVRSRIGHSQNYSDLSGQLLSSSPSSHRAYKEGILWTHKGQGKSSGWHKQWVVLKDSKLSEYSDWKTDGKKLARTPLNLTFACVKRSDKKSNGFEVITTDGVTRSFRAESENDVERWLRELQLAIGLDVQSSNTTSSLLDTVCSLDPSNSKCCDCGATVQVEWISINILCVVCIKCSSVHRSLGSHISKVRSLKLDSFQSKEMQELLKFVSNKNVNSIYEAELPHRPINSESAIEERTKFITQKYSQRKFVVPLQENDPEAIRKRLNHNLIKSIHLNSIYLLQQCIAQGTTLNTAHLDHGETLFQYSLKHYRGTKDKPVFFITEFLLLNGLQVGKLPRDKTSLSDSEYSYWKSKAETNGIYVQKKIGRAATTKENKATNIARINTSTAESLPLRQPSSAIETNSSKRWSIAGTIPNASPVIASASSLLPKSRALKFPKMPSNKN</sequence>
<dbReference type="AlphaFoldDB" id="A0A1G4MGS0"/>
<proteinExistence type="predicted"/>
<dbReference type="PROSITE" id="PS50003">
    <property type="entry name" value="PH_DOMAIN"/>
    <property type="match status" value="1"/>
</dbReference>
<keyword evidence="5" id="KW-0677">Repeat</keyword>
<evidence type="ECO:0000259" key="6">
    <source>
        <dbReference type="PROSITE" id="PS50003"/>
    </source>
</evidence>
<dbReference type="EMBL" id="LT598486">
    <property type="protein sequence ID" value="SCW03004.1"/>
    <property type="molecule type" value="Genomic_DNA"/>
</dbReference>
<dbReference type="SMART" id="SM00105">
    <property type="entry name" value="ArfGap"/>
    <property type="match status" value="1"/>
</dbReference>
<dbReference type="SUPFAM" id="SSF103657">
    <property type="entry name" value="BAR/IMD domain-like"/>
    <property type="match status" value="1"/>
</dbReference>
<dbReference type="SUPFAM" id="SSF57863">
    <property type="entry name" value="ArfGap/RecO-like zinc finger"/>
    <property type="match status" value="1"/>
</dbReference>
<dbReference type="InterPro" id="IPR045258">
    <property type="entry name" value="ACAP1/2/3-like"/>
</dbReference>
<dbReference type="SMART" id="SM00233">
    <property type="entry name" value="PH"/>
    <property type="match status" value="1"/>
</dbReference>
<dbReference type="STRING" id="4955.A0A1G4MGS0"/>
<dbReference type="InterPro" id="IPR038508">
    <property type="entry name" value="ArfGAP_dom_sf"/>
</dbReference>
<dbReference type="CDD" id="cd08204">
    <property type="entry name" value="ArfGap"/>
    <property type="match status" value="1"/>
</dbReference>
<feature type="domain" description="PH" evidence="6">
    <location>
        <begin position="388"/>
        <end position="486"/>
    </location>
</feature>
<evidence type="ECO:0000256" key="2">
    <source>
        <dbReference type="ARBA" id="ARBA00022771"/>
    </source>
</evidence>
<keyword evidence="9" id="KW-1185">Reference proteome</keyword>
<dbReference type="InterPro" id="IPR037278">
    <property type="entry name" value="ARFGAP/RecO"/>
</dbReference>
<evidence type="ECO:0000313" key="8">
    <source>
        <dbReference type="EMBL" id="SCW03004.1"/>
    </source>
</evidence>
<comment type="subcellular location">
    <subcellularLocation>
        <location evidence="5">Cytoplasm</location>
    </subcellularLocation>
</comment>
<keyword evidence="5" id="KW-0343">GTPase activation</keyword>
<gene>
    <name evidence="8" type="ORF">LAFE_0G00826G</name>
</gene>
<dbReference type="Gene3D" id="2.30.29.30">
    <property type="entry name" value="Pleckstrin-homology domain (PH domain)/Phosphotyrosine-binding domain (PTB)"/>
    <property type="match status" value="1"/>
</dbReference>
<dbReference type="GO" id="GO:0005768">
    <property type="term" value="C:endosome"/>
    <property type="evidence" value="ECO:0007669"/>
    <property type="project" value="TreeGrafter"/>
</dbReference>
<dbReference type="Proteomes" id="UP000190831">
    <property type="component" value="Chromosome G"/>
</dbReference>
<accession>A0A1G4MGS0</accession>
<evidence type="ECO:0000256" key="4">
    <source>
        <dbReference type="PROSITE-ProRule" id="PRU00288"/>
    </source>
</evidence>
<dbReference type="GO" id="GO:0005096">
    <property type="term" value="F:GTPase activator activity"/>
    <property type="evidence" value="ECO:0007669"/>
    <property type="project" value="UniProtKB-KW"/>
</dbReference>
<dbReference type="InterPro" id="IPR011993">
    <property type="entry name" value="PH-like_dom_sf"/>
</dbReference>
<keyword evidence="1 5" id="KW-0479">Metal-binding</keyword>
<dbReference type="GO" id="GO:0006891">
    <property type="term" value="P:intra-Golgi vesicle-mediated transport"/>
    <property type="evidence" value="ECO:0007669"/>
    <property type="project" value="TreeGrafter"/>
</dbReference>
<feature type="domain" description="Arf-GAP" evidence="7">
    <location>
        <begin position="496"/>
        <end position="619"/>
    </location>
</feature>
<dbReference type="Pfam" id="PF01412">
    <property type="entry name" value="ArfGap"/>
    <property type="match status" value="1"/>
</dbReference>
<dbReference type="Pfam" id="PF00169">
    <property type="entry name" value="PH"/>
    <property type="match status" value="1"/>
</dbReference>
<comment type="function">
    <text evidence="5">GTPase-activating protein for the ADP ribosylation factor family.</text>
</comment>
<name>A0A1G4MGS0_LACFM</name>
<evidence type="ECO:0000256" key="1">
    <source>
        <dbReference type="ARBA" id="ARBA00022723"/>
    </source>
</evidence>
<dbReference type="InterPro" id="IPR001164">
    <property type="entry name" value="ArfGAP_dom"/>
</dbReference>
<dbReference type="OrthoDB" id="10266696at2759"/>
<reference evidence="8 9" key="1">
    <citation type="submission" date="2016-03" db="EMBL/GenBank/DDBJ databases">
        <authorList>
            <person name="Devillers H."/>
        </authorList>
    </citation>
    <scope>NUCLEOTIDE SEQUENCE [LARGE SCALE GENOMIC DNA]</scope>
    <source>
        <strain evidence="8">CBS 6772</strain>
    </source>
</reference>
<dbReference type="Gene3D" id="1.10.220.150">
    <property type="entry name" value="Arf GTPase activating protein"/>
    <property type="match status" value="1"/>
</dbReference>
<evidence type="ECO:0000313" key="9">
    <source>
        <dbReference type="Proteomes" id="UP000190831"/>
    </source>
</evidence>
<keyword evidence="5" id="KW-0040">ANK repeat</keyword>
<dbReference type="SUPFAM" id="SSF50729">
    <property type="entry name" value="PH domain-like"/>
    <property type="match status" value="1"/>
</dbReference>
<organism evidence="8 9">
    <name type="scientific">Lachancea fermentati</name>
    <name type="common">Zygosaccharomyces fermentati</name>
    <dbReference type="NCBI Taxonomy" id="4955"/>
    <lineage>
        <taxon>Eukaryota</taxon>
        <taxon>Fungi</taxon>
        <taxon>Dikarya</taxon>
        <taxon>Ascomycota</taxon>
        <taxon>Saccharomycotina</taxon>
        <taxon>Saccharomycetes</taxon>
        <taxon>Saccharomycetales</taxon>
        <taxon>Saccharomycetaceae</taxon>
        <taxon>Lachancea</taxon>
    </lineage>
</organism>
<dbReference type="InterPro" id="IPR001849">
    <property type="entry name" value="PH_domain"/>
</dbReference>
<dbReference type="OMA" id="GWHKQWV"/>
<dbReference type="Gene3D" id="1.20.1270.60">
    <property type="entry name" value="Arfaptin homology (AH) domain/BAR domain"/>
    <property type="match status" value="1"/>
</dbReference>
<protein>
    <recommendedName>
        <fullName evidence="5">ADP-ribosylation factor GTPase-activating protein</fullName>
    </recommendedName>
</protein>
<evidence type="ECO:0000259" key="7">
    <source>
        <dbReference type="PROSITE" id="PS50115"/>
    </source>
</evidence>
<dbReference type="GO" id="GO:0005802">
    <property type="term" value="C:trans-Golgi network"/>
    <property type="evidence" value="ECO:0007669"/>
    <property type="project" value="TreeGrafter"/>
</dbReference>
<dbReference type="CDD" id="cd00821">
    <property type="entry name" value="PH"/>
    <property type="match status" value="1"/>
</dbReference>
<dbReference type="InterPro" id="IPR027267">
    <property type="entry name" value="AH/BAR_dom_sf"/>
</dbReference>
<keyword evidence="3 5" id="KW-0862">Zinc</keyword>
<evidence type="ECO:0000256" key="5">
    <source>
        <dbReference type="RuleBase" id="RU369028"/>
    </source>
</evidence>
<keyword evidence="2 4" id="KW-0863">Zinc-finger</keyword>
<dbReference type="PANTHER" id="PTHR23180">
    <property type="entry name" value="CENTAURIN/ARF"/>
    <property type="match status" value="1"/>
</dbReference>
<keyword evidence="5" id="KW-0963">Cytoplasm</keyword>